<organism evidence="1 2">
    <name type="scientific">Sinorhizobium mexicanum</name>
    <dbReference type="NCBI Taxonomy" id="375549"/>
    <lineage>
        <taxon>Bacteria</taxon>
        <taxon>Pseudomonadati</taxon>
        <taxon>Pseudomonadota</taxon>
        <taxon>Alphaproteobacteria</taxon>
        <taxon>Hyphomicrobiales</taxon>
        <taxon>Rhizobiaceae</taxon>
        <taxon>Sinorhizobium/Ensifer group</taxon>
        <taxon>Sinorhizobium</taxon>
    </lineage>
</organism>
<gene>
    <name evidence="1" type="ORF">FKV68_13000</name>
</gene>
<name>A0A859QS49_9HYPH</name>
<dbReference type="Proteomes" id="UP000510721">
    <property type="component" value="Chromosome"/>
</dbReference>
<dbReference type="AlphaFoldDB" id="A0A859QS49"/>
<dbReference type="InterPro" id="IPR011008">
    <property type="entry name" value="Dimeric_a/b-barrel"/>
</dbReference>
<sequence length="102" mass="11655">MSTQALLIVHAEVPNEVDRAPFDKWYDRHMPDALRVFGALRAWRTWSRTDPSKHTAFYEFPSLEAANAAIQSPGTEFDATWGLRATRTRDVVEVVQRLPISN</sequence>
<protein>
    <submittedName>
        <fullName evidence="1">Uncharacterized protein</fullName>
    </submittedName>
</protein>
<evidence type="ECO:0000313" key="2">
    <source>
        <dbReference type="Proteomes" id="UP000510721"/>
    </source>
</evidence>
<keyword evidence="2" id="KW-1185">Reference proteome</keyword>
<dbReference type="EMBL" id="CP041238">
    <property type="protein sequence ID" value="QLL62289.1"/>
    <property type="molecule type" value="Genomic_DNA"/>
</dbReference>
<evidence type="ECO:0000313" key="1">
    <source>
        <dbReference type="EMBL" id="QLL62289.1"/>
    </source>
</evidence>
<reference evidence="1 2" key="1">
    <citation type="submission" date="2019-06" db="EMBL/GenBank/DDBJ databases">
        <title>Complete genome sequence of Ensifer mexicanus ITTG R7 isolated from nodules of Acacia angustissima (Mill.) Kuntze.</title>
        <authorList>
            <person name="Rincon-Rosales R."/>
            <person name="Rogel M.A."/>
            <person name="Guerrero G."/>
            <person name="Rincon-Molina C.I."/>
            <person name="Lopez-Lopez A."/>
            <person name="Martinez-Romero E."/>
        </authorList>
    </citation>
    <scope>NUCLEOTIDE SEQUENCE [LARGE SCALE GENOMIC DNA]</scope>
    <source>
        <strain evidence="1 2">ITTG R7</strain>
    </source>
</reference>
<dbReference type="SUPFAM" id="SSF54909">
    <property type="entry name" value="Dimeric alpha+beta barrel"/>
    <property type="match status" value="1"/>
</dbReference>
<accession>A0A859QS49</accession>
<dbReference type="KEGG" id="emx:FKV68_13000"/>
<dbReference type="RefSeq" id="WP_180938195.1">
    <property type="nucleotide sequence ID" value="NZ_CP041238.1"/>
</dbReference>
<proteinExistence type="predicted"/>